<dbReference type="GO" id="GO:0004061">
    <property type="term" value="F:arylformamidase activity"/>
    <property type="evidence" value="ECO:0007669"/>
    <property type="project" value="UniProtKB-EC"/>
</dbReference>
<dbReference type="InterPro" id="IPR007325">
    <property type="entry name" value="KFase/CYL"/>
</dbReference>
<dbReference type="AlphaFoldDB" id="A0A7T1BY96"/>
<dbReference type="EMBL" id="MT601687">
    <property type="protein sequence ID" value="QPM92666.1"/>
    <property type="molecule type" value="mRNA"/>
</dbReference>
<proteinExistence type="evidence at transcript level"/>
<organism evidence="3">
    <name type="scientific">Procambarus clarkii</name>
    <name type="common">Red swamp crayfish</name>
    <dbReference type="NCBI Taxonomy" id="6728"/>
    <lineage>
        <taxon>Eukaryota</taxon>
        <taxon>Metazoa</taxon>
        <taxon>Ecdysozoa</taxon>
        <taxon>Arthropoda</taxon>
        <taxon>Crustacea</taxon>
        <taxon>Multicrustacea</taxon>
        <taxon>Malacostraca</taxon>
        <taxon>Eumalacostraca</taxon>
        <taxon>Eucarida</taxon>
        <taxon>Decapoda</taxon>
        <taxon>Pleocyemata</taxon>
        <taxon>Astacidea</taxon>
        <taxon>Astacoidea</taxon>
        <taxon>Cambaridae</taxon>
        <taxon>Procambarus</taxon>
    </lineage>
</organism>
<dbReference type="GO" id="GO:0019441">
    <property type="term" value="P:L-tryptophan catabolic process to kynurenine"/>
    <property type="evidence" value="ECO:0007669"/>
    <property type="project" value="InterPro"/>
</dbReference>
<evidence type="ECO:0000313" key="3">
    <source>
        <dbReference type="EMBL" id="QPM92666.1"/>
    </source>
</evidence>
<dbReference type="PANTHER" id="PTHR31118">
    <property type="entry name" value="CYCLASE-LIKE PROTEIN 2"/>
    <property type="match status" value="1"/>
</dbReference>
<dbReference type="EC" id="3.5.1.9" evidence="3"/>
<reference evidence="3" key="1">
    <citation type="submission" date="2020-06" db="EMBL/GenBank/DDBJ databases">
        <title>Transcriptome of the abdominal nerve cord of crayfish Procambarus clarkii.</title>
        <authorList>
            <person name="Gonzalez-Barrios J.A."/>
            <person name="Calderon-Rosete G."/>
            <person name="Rodriguez-Sosa L."/>
            <person name="Pina-Leyva C."/>
            <person name="Moreno-Sandoval H.N."/>
            <person name="Lara-Lozano M."/>
        </authorList>
    </citation>
    <scope>NUCLEOTIDE SEQUENCE</scope>
    <source>
        <strain evidence="3">PC02122016</strain>
        <tissue evidence="3">Abdominal nerve cord</tissue>
    </source>
</reference>
<sequence>MAGGWQVAALVVAAVAASTRAVIVDLSYTYNVDAPNSPRVTPFSHKIVKKGPNKINIWQEVNDFCASEHSGTHLDAPINFAQHGWSTEAIPLSRLWRVPAVVVDVSGPIKNAQDKNYEVKVRDLEQWESDHGTIPDGALVLFRTGWAKKVKNIRDFAGLDQHNTLNFPGIGKGAAEWLARHASRHSYQKGVVGVGIDTLSLDKGQTVRFPAHVALYQHNIYGLENLANLDKLPATGSYVTVMPLKIGGGSGSPARVIGEVDEAPPGASPAGTLLHSAYILPCLLIITLLAHWPLNA</sequence>
<dbReference type="Gene3D" id="3.50.30.50">
    <property type="entry name" value="Putative cyclase"/>
    <property type="match status" value="1"/>
</dbReference>
<comment type="similarity">
    <text evidence="1">Belongs to the Cyclase 1 superfamily.</text>
</comment>
<evidence type="ECO:0000256" key="2">
    <source>
        <dbReference type="SAM" id="SignalP"/>
    </source>
</evidence>
<name>A0A7T1BY96_PROCL</name>
<accession>A0A7T1BY96</accession>
<feature type="signal peptide" evidence="2">
    <location>
        <begin position="1"/>
        <end position="21"/>
    </location>
</feature>
<dbReference type="InterPro" id="IPR037175">
    <property type="entry name" value="KFase_sf"/>
</dbReference>
<dbReference type="OrthoDB" id="7108654at2759"/>
<keyword evidence="2" id="KW-0732">Signal</keyword>
<protein>
    <submittedName>
        <fullName evidence="3">Kynurenine formamidase-like</fullName>
        <ecNumber evidence="3">3.5.1.9</ecNumber>
    </submittedName>
</protein>
<gene>
    <name evidence="3" type="primary">afmid</name>
</gene>
<dbReference type="SUPFAM" id="SSF102198">
    <property type="entry name" value="Putative cyclase"/>
    <property type="match status" value="1"/>
</dbReference>
<keyword evidence="3" id="KW-0378">Hydrolase</keyword>
<dbReference type="Pfam" id="PF04199">
    <property type="entry name" value="Cyclase"/>
    <property type="match status" value="1"/>
</dbReference>
<feature type="chain" id="PRO_5031035858" evidence="2">
    <location>
        <begin position="22"/>
        <end position="296"/>
    </location>
</feature>
<dbReference type="PANTHER" id="PTHR31118:SF12">
    <property type="entry name" value="CYCLASE-LIKE PROTEIN 2"/>
    <property type="match status" value="1"/>
</dbReference>
<evidence type="ECO:0000256" key="1">
    <source>
        <dbReference type="ARBA" id="ARBA00007865"/>
    </source>
</evidence>